<dbReference type="InterPro" id="IPR010290">
    <property type="entry name" value="TM_effector"/>
</dbReference>
<evidence type="ECO:0000313" key="10">
    <source>
        <dbReference type="Proteomes" id="UP000638648"/>
    </source>
</evidence>
<dbReference type="Gene3D" id="1.20.1250.20">
    <property type="entry name" value="MFS general substrate transporter like domains"/>
    <property type="match status" value="1"/>
</dbReference>
<feature type="transmembrane region" description="Helical" evidence="7">
    <location>
        <begin position="271"/>
        <end position="291"/>
    </location>
</feature>
<dbReference type="PRINTS" id="PR01988">
    <property type="entry name" value="EXPORTERBACE"/>
</dbReference>
<dbReference type="Proteomes" id="UP000638648">
    <property type="component" value="Unassembled WGS sequence"/>
</dbReference>
<name>A0A927N3H1_9ACTN</name>
<evidence type="ECO:0000256" key="2">
    <source>
        <dbReference type="ARBA" id="ARBA00022448"/>
    </source>
</evidence>
<dbReference type="PROSITE" id="PS50850">
    <property type="entry name" value="MFS"/>
    <property type="match status" value="1"/>
</dbReference>
<dbReference type="RefSeq" id="WP_192751772.1">
    <property type="nucleotide sequence ID" value="NZ_BAABJL010000040.1"/>
</dbReference>
<dbReference type="InterPro" id="IPR020846">
    <property type="entry name" value="MFS_dom"/>
</dbReference>
<dbReference type="PANTHER" id="PTHR23513">
    <property type="entry name" value="INTEGRAL MEMBRANE EFFLUX PROTEIN-RELATED"/>
    <property type="match status" value="1"/>
</dbReference>
<dbReference type="PANTHER" id="PTHR23513:SF6">
    <property type="entry name" value="MAJOR FACILITATOR SUPERFAMILY ASSOCIATED DOMAIN-CONTAINING PROTEIN"/>
    <property type="match status" value="1"/>
</dbReference>
<feature type="domain" description="Major facilitator superfamily (MFS) profile" evidence="8">
    <location>
        <begin position="233"/>
        <end position="414"/>
    </location>
</feature>
<dbReference type="SUPFAM" id="SSF103473">
    <property type="entry name" value="MFS general substrate transporter"/>
    <property type="match status" value="1"/>
</dbReference>
<evidence type="ECO:0000256" key="6">
    <source>
        <dbReference type="ARBA" id="ARBA00023136"/>
    </source>
</evidence>
<feature type="transmembrane region" description="Helical" evidence="7">
    <location>
        <begin position="236"/>
        <end position="259"/>
    </location>
</feature>
<comment type="subcellular location">
    <subcellularLocation>
        <location evidence="1">Cell membrane</location>
        <topology evidence="1">Multi-pass membrane protein</topology>
    </subcellularLocation>
</comment>
<feature type="transmembrane region" description="Helical" evidence="7">
    <location>
        <begin position="298"/>
        <end position="317"/>
    </location>
</feature>
<dbReference type="Pfam" id="PF05977">
    <property type="entry name" value="MFS_3"/>
    <property type="match status" value="1"/>
</dbReference>
<dbReference type="InterPro" id="IPR036259">
    <property type="entry name" value="MFS_trans_sf"/>
</dbReference>
<keyword evidence="4 7" id="KW-0812">Transmembrane</keyword>
<gene>
    <name evidence="9" type="ORF">HEB94_004748</name>
</gene>
<evidence type="ECO:0000313" key="9">
    <source>
        <dbReference type="EMBL" id="MBE1607900.1"/>
    </source>
</evidence>
<evidence type="ECO:0000256" key="7">
    <source>
        <dbReference type="SAM" id="Phobius"/>
    </source>
</evidence>
<protein>
    <submittedName>
        <fullName evidence="9">MFS family permease</fullName>
    </submittedName>
</protein>
<dbReference type="GO" id="GO:0005886">
    <property type="term" value="C:plasma membrane"/>
    <property type="evidence" value="ECO:0007669"/>
    <property type="project" value="UniProtKB-SubCell"/>
</dbReference>
<evidence type="ECO:0000256" key="5">
    <source>
        <dbReference type="ARBA" id="ARBA00022989"/>
    </source>
</evidence>
<evidence type="ECO:0000256" key="1">
    <source>
        <dbReference type="ARBA" id="ARBA00004651"/>
    </source>
</evidence>
<dbReference type="AlphaFoldDB" id="A0A927N3H1"/>
<keyword evidence="5 7" id="KW-1133">Transmembrane helix</keyword>
<accession>A0A927N3H1</accession>
<keyword evidence="3" id="KW-1003">Cell membrane</keyword>
<dbReference type="GO" id="GO:0022857">
    <property type="term" value="F:transmembrane transporter activity"/>
    <property type="evidence" value="ECO:0007669"/>
    <property type="project" value="InterPro"/>
</dbReference>
<evidence type="ECO:0000259" key="8">
    <source>
        <dbReference type="PROSITE" id="PS50850"/>
    </source>
</evidence>
<dbReference type="InterPro" id="IPR022324">
    <property type="entry name" value="Bacilysin_exporter_BacE_put"/>
</dbReference>
<keyword evidence="6 7" id="KW-0472">Membrane</keyword>
<feature type="transmembrane region" description="Helical" evidence="7">
    <location>
        <begin position="387"/>
        <end position="407"/>
    </location>
</feature>
<dbReference type="CDD" id="cd06173">
    <property type="entry name" value="MFS_MefA_like"/>
    <property type="match status" value="1"/>
</dbReference>
<organism evidence="9 10">
    <name type="scientific">Actinopolymorpha pittospori</name>
    <dbReference type="NCBI Taxonomy" id="648752"/>
    <lineage>
        <taxon>Bacteria</taxon>
        <taxon>Bacillati</taxon>
        <taxon>Actinomycetota</taxon>
        <taxon>Actinomycetes</taxon>
        <taxon>Propionibacteriales</taxon>
        <taxon>Actinopolymorphaceae</taxon>
        <taxon>Actinopolymorpha</taxon>
    </lineage>
</organism>
<feature type="transmembrane region" description="Helical" evidence="7">
    <location>
        <begin position="323"/>
        <end position="340"/>
    </location>
</feature>
<reference evidence="9" key="1">
    <citation type="submission" date="2020-10" db="EMBL/GenBank/DDBJ databases">
        <title>Sequencing the genomes of 1000 actinobacteria strains.</title>
        <authorList>
            <person name="Klenk H.-P."/>
        </authorList>
    </citation>
    <scope>NUCLEOTIDE SEQUENCE</scope>
    <source>
        <strain evidence="9">DSM 45354</strain>
    </source>
</reference>
<proteinExistence type="predicted"/>
<feature type="transmembrane region" description="Helical" evidence="7">
    <location>
        <begin position="25"/>
        <end position="52"/>
    </location>
</feature>
<keyword evidence="10" id="KW-1185">Reference proteome</keyword>
<comment type="caution">
    <text evidence="9">The sequence shown here is derived from an EMBL/GenBank/DDBJ whole genome shotgun (WGS) entry which is preliminary data.</text>
</comment>
<feature type="transmembrane region" description="Helical" evidence="7">
    <location>
        <begin position="360"/>
        <end position="381"/>
    </location>
</feature>
<keyword evidence="2" id="KW-0813">Transport</keyword>
<evidence type="ECO:0000256" key="4">
    <source>
        <dbReference type="ARBA" id="ARBA00022692"/>
    </source>
</evidence>
<feature type="transmembrane region" description="Helical" evidence="7">
    <location>
        <begin position="64"/>
        <end position="82"/>
    </location>
</feature>
<dbReference type="EMBL" id="JADBEM010000001">
    <property type="protein sequence ID" value="MBE1607900.1"/>
    <property type="molecule type" value="Genomic_DNA"/>
</dbReference>
<evidence type="ECO:0000256" key="3">
    <source>
        <dbReference type="ARBA" id="ARBA00022475"/>
    </source>
</evidence>
<sequence length="414" mass="42684">MSRLGTRWLARRDTRAAAPLSRPFWLVWTASAVSFLGDGLVAGALPLLAASLTRDARVVSLTEAATQAGWLLLGLVSGVLVDRWSRITMMWRSDVVRALIAAAFAALVLTGHANVPLVVGVAFGLGLVAPFFDNASSSVVPQLVPKGSLERANALNQTAILLGANLIGPPVGAALFVVMPGLPLGLNAVSFAVAAGLVWWVRTSVPAPVPPQRRRVSSELLEGLAFLWRNRLLRALCLLLGVMNGVSSGIVAVLVLYVLELLRLPEAAYGWLIAAFAVGGLVGAALTPAVIALLGRRWAMIGSAVALGSSILGLGAFPVPAAAAGFVVVAGLASVLWNIVTVSIRQRLVPAELLGRVTSIYRVVGFVATPFGAVAAGLLAHEAGLRAPYLVGGAITLVANALAVPSIRAAGTAS</sequence>